<dbReference type="Proteomes" id="UP000244727">
    <property type="component" value="Chromosome"/>
</dbReference>
<evidence type="ECO:0000259" key="1">
    <source>
        <dbReference type="SMART" id="SM00359"/>
    </source>
</evidence>
<dbReference type="NCBIfam" id="TIGR03684">
    <property type="entry name" value="arCOG00985"/>
    <property type="match status" value="1"/>
</dbReference>
<dbReference type="AlphaFoldDB" id="A0A2R4WY76"/>
<organism evidence="2 3">
    <name type="scientific">Halococcoides cellulosivorans</name>
    <dbReference type="NCBI Taxonomy" id="1679096"/>
    <lineage>
        <taxon>Archaea</taxon>
        <taxon>Methanobacteriati</taxon>
        <taxon>Methanobacteriota</taxon>
        <taxon>Stenosarchaea group</taxon>
        <taxon>Halobacteria</taxon>
        <taxon>Halobacteriales</taxon>
        <taxon>Haloarculaceae</taxon>
        <taxon>Halococcoides</taxon>
    </lineage>
</organism>
<dbReference type="Gene3D" id="3.10.450.120">
    <property type="entry name" value="Pre-PUA domain, domain 1"/>
    <property type="match status" value="1"/>
</dbReference>
<dbReference type="SUPFAM" id="SSF88697">
    <property type="entry name" value="PUA domain-like"/>
    <property type="match status" value="1"/>
</dbReference>
<dbReference type="PANTHER" id="PTHR22798">
    <property type="entry name" value="MCT-1 PROTEIN"/>
    <property type="match status" value="1"/>
</dbReference>
<dbReference type="InterPro" id="IPR036974">
    <property type="entry name" value="PUA_sf"/>
</dbReference>
<dbReference type="InterPro" id="IPR002478">
    <property type="entry name" value="PUA"/>
</dbReference>
<dbReference type="Pfam" id="PF01472">
    <property type="entry name" value="PUA"/>
    <property type="match status" value="1"/>
</dbReference>
<gene>
    <name evidence="2" type="ORF">HARCEL1_01565</name>
</gene>
<name>A0A2R4WY76_9EURY</name>
<sequence>MDVKSRHHLRADAIDAIDTALADRLGVPLDGDTYERVTFEADDRELVLVDGDPLVLYLDEESVGGADGDPFVTVRGANATDPERATVTVDAGAIEFVSDGADVMRPGIVAADDAIEAGDPVVIVEEAHGKALAVGRARVEGSDMVGEEGKVVDSIHHVGDDIYEFAP</sequence>
<evidence type="ECO:0000313" key="3">
    <source>
        <dbReference type="Proteomes" id="UP000244727"/>
    </source>
</evidence>
<dbReference type="SMART" id="SM00359">
    <property type="entry name" value="PUA"/>
    <property type="match status" value="1"/>
</dbReference>
<proteinExistence type="predicted"/>
<dbReference type="Gene3D" id="2.30.130.10">
    <property type="entry name" value="PUA domain"/>
    <property type="match status" value="1"/>
</dbReference>
<accession>A0A2R4WY76</accession>
<dbReference type="GO" id="GO:0003723">
    <property type="term" value="F:RNA binding"/>
    <property type="evidence" value="ECO:0007669"/>
    <property type="project" value="InterPro"/>
</dbReference>
<keyword evidence="3" id="KW-1185">Reference proteome</keyword>
<dbReference type="NCBIfam" id="NF011154">
    <property type="entry name" value="PRK14560.1-6"/>
    <property type="match status" value="1"/>
</dbReference>
<dbReference type="InterPro" id="IPR016437">
    <property type="entry name" value="MCT-1/Tma20"/>
</dbReference>
<dbReference type="InterPro" id="IPR004521">
    <property type="entry name" value="Uncharacterised_CHP00451"/>
</dbReference>
<dbReference type="EMBL" id="CP028858">
    <property type="protein sequence ID" value="AWB26495.1"/>
    <property type="molecule type" value="Genomic_DNA"/>
</dbReference>
<dbReference type="GeneID" id="36511154"/>
<dbReference type="GO" id="GO:0001731">
    <property type="term" value="P:formation of translation preinitiation complex"/>
    <property type="evidence" value="ECO:0007669"/>
    <property type="project" value="TreeGrafter"/>
</dbReference>
<dbReference type="CDD" id="cd21154">
    <property type="entry name" value="PUA_MJ1432-like"/>
    <property type="match status" value="1"/>
</dbReference>
<feature type="domain" description="PUA" evidence="1">
    <location>
        <begin position="85"/>
        <end position="159"/>
    </location>
</feature>
<dbReference type="RefSeq" id="WP_108380864.1">
    <property type="nucleotide sequence ID" value="NZ_CP028858.1"/>
</dbReference>
<protein>
    <submittedName>
        <fullName evidence="2">RNA-binding protein</fullName>
    </submittedName>
</protein>
<dbReference type="PROSITE" id="PS50890">
    <property type="entry name" value="PUA"/>
    <property type="match status" value="1"/>
</dbReference>
<dbReference type="KEGG" id="harc:HARCEL1_01565"/>
<dbReference type="PIRSF" id="PIRSF005067">
    <property type="entry name" value="Tma_RNA-bind_prd"/>
    <property type="match status" value="1"/>
</dbReference>
<dbReference type="InterPro" id="IPR022430">
    <property type="entry name" value="CHP03684"/>
</dbReference>
<dbReference type="InterPro" id="IPR015947">
    <property type="entry name" value="PUA-like_sf"/>
</dbReference>
<dbReference type="PANTHER" id="PTHR22798:SF0">
    <property type="entry name" value="MALIGNANT T-CELL-AMPLIFIED SEQUENCE 1"/>
    <property type="match status" value="1"/>
</dbReference>
<evidence type="ECO:0000313" key="2">
    <source>
        <dbReference type="EMBL" id="AWB26495.1"/>
    </source>
</evidence>
<reference evidence="2 3" key="1">
    <citation type="submission" date="2018-04" db="EMBL/GenBank/DDBJ databases">
        <title>Halococcoides cellulosivorans gen. nov., sp. nov., an extremely halophilic cellulose-utilizing haloarchaeon from hypersaline lakes.</title>
        <authorList>
            <person name="Sorokin D.Y."/>
            <person name="Toshchakov S.V."/>
            <person name="Samarov N.I."/>
            <person name="Korzhenkov A."/>
            <person name="Kublanov I.V."/>
        </authorList>
    </citation>
    <scope>NUCLEOTIDE SEQUENCE [LARGE SCALE GENOMIC DNA]</scope>
    <source>
        <strain evidence="2 3">HArcel1</strain>
    </source>
</reference>
<dbReference type="NCBIfam" id="TIGR00451">
    <property type="entry name" value="unchar_dom_2"/>
    <property type="match status" value="1"/>
</dbReference>